<evidence type="ECO:0000256" key="2">
    <source>
        <dbReference type="ARBA" id="ARBA00023136"/>
    </source>
</evidence>
<comment type="subcellular location">
    <subcellularLocation>
        <location evidence="4">Cell outer membrane</location>
    </subcellularLocation>
</comment>
<keyword evidence="2 4" id="KW-0472">Membrane</keyword>
<dbReference type="NCBIfam" id="NF008351">
    <property type="entry name" value="PRK11138.1"/>
    <property type="match status" value="1"/>
</dbReference>
<protein>
    <recommendedName>
        <fullName evidence="4">Outer membrane protein assembly factor BamB</fullName>
    </recommendedName>
</protein>
<evidence type="ECO:0000256" key="4">
    <source>
        <dbReference type="HAMAP-Rule" id="MF_00923"/>
    </source>
</evidence>
<dbReference type="HAMAP" id="MF_00923">
    <property type="entry name" value="OM_assembly_BamB"/>
    <property type="match status" value="1"/>
</dbReference>
<feature type="signal peptide" evidence="4">
    <location>
        <begin position="1"/>
        <end position="27"/>
    </location>
</feature>
<evidence type="ECO:0000256" key="3">
    <source>
        <dbReference type="ARBA" id="ARBA00023237"/>
    </source>
</evidence>
<feature type="domain" description="Pyrrolo-quinoline quinone repeat" evidence="5">
    <location>
        <begin position="75"/>
        <end position="310"/>
    </location>
</feature>
<dbReference type="PANTHER" id="PTHR34512">
    <property type="entry name" value="CELL SURFACE PROTEIN"/>
    <property type="match status" value="1"/>
</dbReference>
<comment type="similarity">
    <text evidence="4">Belongs to the BamB family.</text>
</comment>
<reference evidence="6" key="1">
    <citation type="submission" date="2021-11" db="EMBL/GenBank/DDBJ databases">
        <authorList>
            <person name="Rodrigo-Torres L."/>
            <person name="Arahal R. D."/>
            <person name="Lucena T."/>
        </authorList>
    </citation>
    <scope>NUCLEOTIDE SEQUENCE</scope>
    <source>
        <strain evidence="6">CECT 7929</strain>
    </source>
</reference>
<dbReference type="Proteomes" id="UP000838672">
    <property type="component" value="Unassembled WGS sequence"/>
</dbReference>
<evidence type="ECO:0000313" key="6">
    <source>
        <dbReference type="EMBL" id="CAH0532868.1"/>
    </source>
</evidence>
<sequence precursor="true">MRHKLSKLIALTCLTSLLWGCSGSEDAIVVAPVPEFDNRLEPETVWQASTGDGVESFYSYLKPAVAYDRVYTADRDGTVSAFDEESGDRVWQVTVNHGDSALSAGPTVSYESVFVGSEDGLLFALNAEDGSEQWQQKVDGEVLAAPFVDEGLVVIQTTRGVVQAFDAETGAVRWQTSTDVPNLTLRGDSSFAGSSGAIFWGSANGRVNGAFMAHGGPIWQQTVGFAKGASEIERLVDVDATPIIAGDRIFALGYNGSLVALELRSGKVLWRRDYSSAKDFAVSGNGIYFVNADDHVIGVDARNGHELWRNDLLENRQLTPPLVQGSLVIVGDNEGYLYWLDNQTGQFLAKMKVDGSGLYSAPVELNQGLVIQTRSGRVKMIAVP</sequence>
<comment type="function">
    <text evidence="4">Part of the outer membrane protein assembly complex, which is involved in assembly and insertion of beta-barrel proteins into the outer membrane.</text>
</comment>
<dbReference type="SUPFAM" id="SSF50998">
    <property type="entry name" value="Quinoprotein alcohol dehydrogenase-like"/>
    <property type="match status" value="1"/>
</dbReference>
<dbReference type="Pfam" id="PF13360">
    <property type="entry name" value="PQQ_2"/>
    <property type="match status" value="1"/>
</dbReference>
<comment type="caution">
    <text evidence="6">The sequence shown here is derived from an EMBL/GenBank/DDBJ whole genome shotgun (WGS) entry which is preliminary data.</text>
</comment>
<dbReference type="InterPro" id="IPR018391">
    <property type="entry name" value="PQQ_b-propeller_rpt"/>
</dbReference>
<evidence type="ECO:0000313" key="7">
    <source>
        <dbReference type="Proteomes" id="UP000838672"/>
    </source>
</evidence>
<dbReference type="InterPro" id="IPR011047">
    <property type="entry name" value="Quinoprotein_ADH-like_sf"/>
</dbReference>
<evidence type="ECO:0000256" key="1">
    <source>
        <dbReference type="ARBA" id="ARBA00022729"/>
    </source>
</evidence>
<keyword evidence="1 4" id="KW-0732">Signal</keyword>
<dbReference type="InterPro" id="IPR015943">
    <property type="entry name" value="WD40/YVTN_repeat-like_dom_sf"/>
</dbReference>
<keyword evidence="3 4" id="KW-0998">Cell outer membrane</keyword>
<comment type="subunit">
    <text evidence="4">Part of the Bam complex.</text>
</comment>
<dbReference type="Gene3D" id="2.130.10.10">
    <property type="entry name" value="YVTN repeat-like/Quinoprotein amine dehydrogenase"/>
    <property type="match status" value="1"/>
</dbReference>
<proteinExistence type="inferred from homology"/>
<organism evidence="6 7">
    <name type="scientific">Vibrio stylophorae</name>
    <dbReference type="NCBI Taxonomy" id="659351"/>
    <lineage>
        <taxon>Bacteria</taxon>
        <taxon>Pseudomonadati</taxon>
        <taxon>Pseudomonadota</taxon>
        <taxon>Gammaproteobacteria</taxon>
        <taxon>Vibrionales</taxon>
        <taxon>Vibrionaceae</taxon>
        <taxon>Vibrio</taxon>
    </lineage>
</organism>
<dbReference type="SMART" id="SM00564">
    <property type="entry name" value="PQQ"/>
    <property type="match status" value="6"/>
</dbReference>
<dbReference type="EMBL" id="CAKLDI010000001">
    <property type="protein sequence ID" value="CAH0532868.1"/>
    <property type="molecule type" value="Genomic_DNA"/>
</dbReference>
<dbReference type="InterPro" id="IPR002372">
    <property type="entry name" value="PQQ_rpt_dom"/>
</dbReference>
<dbReference type="InterPro" id="IPR017687">
    <property type="entry name" value="BamB"/>
</dbReference>
<evidence type="ECO:0000259" key="5">
    <source>
        <dbReference type="Pfam" id="PF13360"/>
    </source>
</evidence>
<dbReference type="NCBIfam" id="TIGR03300">
    <property type="entry name" value="assembly_YfgL"/>
    <property type="match status" value="1"/>
</dbReference>
<accession>A0ABN8DQT1</accession>
<name>A0ABN8DQT1_9VIBR</name>
<dbReference type="PANTHER" id="PTHR34512:SF30">
    <property type="entry name" value="OUTER MEMBRANE PROTEIN ASSEMBLY FACTOR BAMB"/>
    <property type="match status" value="1"/>
</dbReference>
<keyword evidence="7" id="KW-1185">Reference proteome</keyword>
<gene>
    <name evidence="6" type="primary">bamB_1</name>
    <name evidence="4" type="synonym">bamB</name>
    <name evidence="6" type="ORF">VST7929_00715</name>
</gene>
<feature type="chain" id="PRO_5044932188" description="Outer membrane protein assembly factor BamB" evidence="4">
    <location>
        <begin position="28"/>
        <end position="384"/>
    </location>
</feature>